<proteinExistence type="predicted"/>
<dbReference type="Proteomes" id="UP001589692">
    <property type="component" value="Unassembled WGS sequence"/>
</dbReference>
<accession>A0ABV6AQQ1</accession>
<evidence type="ECO:0000313" key="1">
    <source>
        <dbReference type="EMBL" id="MFB9952048.1"/>
    </source>
</evidence>
<keyword evidence="2" id="KW-1185">Reference proteome</keyword>
<gene>
    <name evidence="1" type="ORF">ACFFP0_24635</name>
</gene>
<sequence length="220" mass="25723">MNQNVALRFDDLSEETAAAADASFIVKARFVEAADTMRHIDIKGIRPAVLKAFWPEHAMEYNEIRLRYRPSAIAISRAEEVMYGWMLDFVRDEERRTLIGRWSMCMAAPHIAGSFRDFCRTTNRIRRTAERRLLSEFHHVSSEIIKNAQSLHEPDWARVSPMMPNSGSDLHKIRTPLVRYQLHDLPDENRPVNDPQHPDRIALIKRLERANRRRKRKQAA</sequence>
<name>A0ABV6AQQ1_9HYPH</name>
<evidence type="ECO:0000313" key="2">
    <source>
        <dbReference type="Proteomes" id="UP001589692"/>
    </source>
</evidence>
<organism evidence="1 2">
    <name type="scientific">Rhizobium puerariae</name>
    <dbReference type="NCBI Taxonomy" id="1585791"/>
    <lineage>
        <taxon>Bacteria</taxon>
        <taxon>Pseudomonadati</taxon>
        <taxon>Pseudomonadota</taxon>
        <taxon>Alphaproteobacteria</taxon>
        <taxon>Hyphomicrobiales</taxon>
        <taxon>Rhizobiaceae</taxon>
        <taxon>Rhizobium/Agrobacterium group</taxon>
        <taxon>Rhizobium</taxon>
    </lineage>
</organism>
<protein>
    <submittedName>
        <fullName evidence="1">Uncharacterized protein</fullName>
    </submittedName>
</protein>
<dbReference type="EMBL" id="JBHMAA010000032">
    <property type="protein sequence ID" value="MFB9952048.1"/>
    <property type="molecule type" value="Genomic_DNA"/>
</dbReference>
<reference evidence="1 2" key="1">
    <citation type="submission" date="2024-09" db="EMBL/GenBank/DDBJ databases">
        <authorList>
            <person name="Sun Q."/>
            <person name="Mori K."/>
        </authorList>
    </citation>
    <scope>NUCLEOTIDE SEQUENCE [LARGE SCALE GENOMIC DNA]</scope>
    <source>
        <strain evidence="1 2">TBRC 4938</strain>
    </source>
</reference>
<dbReference type="RefSeq" id="WP_377264865.1">
    <property type="nucleotide sequence ID" value="NZ_JBHMAA010000032.1"/>
</dbReference>
<comment type="caution">
    <text evidence="1">The sequence shown here is derived from an EMBL/GenBank/DDBJ whole genome shotgun (WGS) entry which is preliminary data.</text>
</comment>